<keyword evidence="4" id="KW-0677">Repeat</keyword>
<evidence type="ECO:0000256" key="5">
    <source>
        <dbReference type="ARBA" id="ARBA00023194"/>
    </source>
</evidence>
<dbReference type="Gene3D" id="3.30.300.30">
    <property type="match status" value="6"/>
</dbReference>
<sequence length="6968" mass="743662">MARPAGLHLPLSVPQRGIWFAQKLNPEPQVFTIGSYVDIRGAVDVGALRSAVRRAMGETQSVHSRFAERDGEPYQVVQADEDFPVPVTDLSSGDDPFGTALELLRAGVTEPFDLTAGKVFVTGLLVLSATRVLWYYRSHHIGADGFTGLLLTKRAASIYTALTGGGDPDEGVLPDFPLLLAEDQQYRDSPQLERDRQYWSGLLGDLASPATLSRRQPARARTPIWHAADLPASDAARLQDISRDMGTRWSTVITTAVAAYVARMSGAGDAVVELPVTGRVGRQARSTPGMMSNVVPVRIGMCPGDTLAELVRRTSAEMRDAFRHQRYRYEEIRRDLGIAANDVRPFGPMVNLMPFGQSVHFGQCEGTIHGVSNGPVDDLAVVAYGEPTSAGLRLDIGWNSALYGADEIAAHEARFSAFLASVLQLGPDTPVGRISLLDAAERKQVLVAWNDTARPVPQSTLPDLFQEQVAGTPEATALVFEGREYTYAGLNARINRLARHLVALGVGPERLVGLLLPRSSELVIATLAVLKAGGAYLPIDPAYPAERIGFMVGDAEPVVVLATAETAEVVPEAARDRTVFLDDPATAAELDGYRDGDLTDTDRLCRLLPEHPAYVIYTSGSTGRPKGVSLPGIALVNLMSWNARNLPVDRPGLRTAQFAALSFDAAAQEILSSLLFGKTLVVTSSETRLDLDKLVDWFASHGTAELYAPNPVLEGLAEAALAHGQRLPDLTDVMQAGEALGLSQVVRNFYQLRPGRRLHNYYGPTETHVVTASTLPESVADWPAIASIGKPIDNTQVYVLDTGLCPVPPGVVGELYVAGVQVARGYLKRPALTASRFVADPFGPAGTRMYRTGDLVRWNADGELEFLGRADDQVKIRGFRIELGEVESVLARHPAVGQVAVVARDNGAAGKQLVAYVVPAGGSLVDVFALRAFTAQSVPDYMVPAGFVVLGELPLTANGKLDRRALPAPEFTGEESGREPQTSQEERLCGLFAEVLGLDRVGVDDNFFELGGHSLLATRLLSRVRVVLGAELSIWDLFESPTVAGVASRLSGGAAARPQLVARPRPDLVPLSFAQSRLWFLDRLEQLGSAYNLPFVVRLSGGLDVGALEAALGDVVARHEALRTVVVEVDGRPYQRVVEEVGFSLSVTRVTEAELPVLVGSVVRAGFDLSRDVPVRVRLFEVSADEFVLVLVVHHVAGDGWSLTPLAADVGRAYRARLAGQTPVWVPLPVQYADFAVWQRELLGSEDDPGSLLSAQLGFWREVLAGLPERLDLPVDRPRPAVRSYRGDTVSLSLGAELHAGVVGLARSQHATVFMVVQAAVAVLLTRLGSGTDIPIGTPVAGRVDQALDELVGFFTNTLVLRTDTSGDPGFGELLGRVREADLAAYGHQDVPFERLVEVLNPVRSLSHHPLFQVMIAAGNPADIGVDLPGVRAAAEPVQLGAAKFDLTFYLTELPDAGGIDVVLEFDTDIFDRGSAELMVARLARVLRSVVADPGVRVGQIDVLDAAERELVVSGWNATAHEVVSASLPELVESQVRRSPDAVAVVFEGVEVSFAELNARANRWAWWLAERGVGPGCVVGVVLPRSAELVVAVLAVLKAGGAYLPVDVDYPVGRIEFMLADAGPRLVLAVEETSGLVLAGVECVLLEDDLVAGCRDDDPGVVVGSVDPAYVLYTSGSTGVPKGVVVGHGAVVNRLLWMQDRFALAPGERVLQKTSCGFDVSVWELLWPLLVGGVVVLARPGGHRDPEYLAGLMRAERVSVAHFVPSMLRAFLAQVGGGGCAELRVVVCSGEALPADLVDQWAAVSDAPVWNLYGPTEAAIDVTAAECAPGAGVVPIGRPVWNTQVYVLDSGLLPVPPGVAGELYIAGTQLAQGYLGRSVLTAERFVANPFGVAGGRMYRTGDLVRWAADGELEFVGRADDQVKIRGYRVELGEIESVLTGCAGVAQVVIVLRRDGVADQQLVAYLVPAGGEPVDVAAVRSHAVGLLPEYMVPAAFVVLDELPLTANGKLDRAALPAPDFGAGVMPSRAPRDAREEVLCGLFAEVLGLELVGVEDSFFALGGDSILSIQLVSRARQAGLGFSPRDVFERKNVAGLAAVARVLDADAEPVADIGTGDVVALPVMHWLADLAGVDGSADRFCQWVLLQVPADLTEQNLVAGVRVVVDHHDALRMIAHRDERAGWVLRVPEVGSVDVAGQVRRVRLVAGEDVAVVAERELHAAQGRLSPERGVLVEVVWLDAGPGVSGRLLVVVHHLAVDGVSWRVLLPDLAAAVSGAGLAPVGTSVRRWAGLLAEQARSQARVAELPLWSRILGESGMSLGVRDRAAPVRSVVVELPSSVTGPLLGSVPAAFHAGVDDVLLAALAVAVGSWRGQAGPLVVDVEGHGRADVGDGVDLSRTVGWFTSIYPVRLDAGVVDFAEVCAGGPAAGEVLKRVKEQVRAVPGDGLGFGLLRYLNPETSAVLAGLPQPGILFNYLGRVDASVAQDWSLATETASIEPAASDFPASHALSVNAIVQDGVLRATWSWPGELFGEQEVDELAQRWVEVLTGLAVHAEKPGTGGFTPADLPLVELSQPQIEALEQTWRGMDDVLPLSPLQEGLLFHALYDEQGPDVYVVQFAVDLQGKVNSDALRSAAHTLLRRHANLRAGFAYDGLGRAVQVVLREVDLPWSEHDLSALDEAELAAEIERITVADRARRFDTGSAPLLRFMLLRLAEDRYRLVLTNHHIVLDGWSIPLVARELFALYVTGGEDVDLPPVVPYRNYLAWVAAQDAEDARRHWQRVLDGVDGPTLIAPPDPARAPVVPDEITVAVPGDLAGRLVDVARECGITLNTLMQAAWGIVVGRMTGRTDVVLGVTVSGRPAELTGVESMIGLFITTLPVRLRLAPGDCLRDLLTELQEQQFALTSYQYLGLTDVLQQAGGGELFDTSFVFENYPVGPAGSAEALGPDLRITGFHGQDAAHYPMSLVVHPDDGLSLRLIYRPDLFDEQAAYTVIDRLLRVLDTAVADPGVRVGQVDVLGAAERELVVSGWNATAHEVAPASLPELVEAQVRRTPDAVAVVFEGQQLSYSELNARANRWAWWLVERGVGPGCVVGVVLPRSVELVVAVLAVLKAGGAYLPVDADYPAGRIEFMLADAGPRLVLAVEDASGLVPAGVECVLLDDSVVAGYRDEDPGVVVGSGHPAYVLYTSGSTGVPKGVVVGHGAVVNRLLWMQDRFALALGERVLQKTSCGFDVSVWELLWPLLVGGVVVLARPGGHRDPEYLAGLMRAERVSVAHFVPSMLRAFLAQVGGGGGVELRVVVCSGEALPADLVDQWMAVSDAALWNLYGPTEAAIDVTAAECAPGAGVVPIGRPVWNTQVYVLDSGLLPVPPGVAGELYIAGMQLAQGYLGRSALTAERFVADPFGVAGGRMYRTGDLARWTADGELEFVGRVDDQVKIRGYRVELGEIESVLAGHVGVGQVVVAVRDGVLVGYVVPDVVVAGGVVRWGELERAGRVVGVPVHELSGGLVVAGRNRSNVEYLFDEIFVRGEYARGGVVVEEGACVVDVGGHVGMFGLFVGRVRGVRVFACEPMPESAEFYRFNAYLHGVDAVVTTCGVSDAPGRAVFTYYPEMSLLSGRFADEGVEEAMLRRVIGNTAGGGGGDEGVLGELLAQRLRGEPVEVELRTVSQVIRDFGLEVVDLLKVDAEKSELAVLRGIEEEHWPLIRQVVAEVHDEDGRLAVVTGMLEERGFSVVVELPEGLEGTGMFQVYATRPGQVASGVRQSVPVQRWFTPQQLTADIQVQAAQRLPEYMVPSALVVLDALPLTANGKLDHKALPAPDFADVVSDREPGNAREEILAGLFAEVLGLDRVGVDDSFFALGGDSIVSIQLVSKARRAGLRITPRQVFERKTVAALAEVVASADNELGAGTTEPTTGDSPLIPIMHALYEHGRNLDGISQSVFLATPRELDLARLVELVQTLLDQHDALRSRFTRATKPGDTSASWHIPPAGDVKADDLVHRVDVSDLGPGERAASYRQWAAQARELLDPSAGIVLQAVWFDAGPHEHGRLLLAVHHLVVDGVSWRILLTDLAEAWRDLSAGNPVQLQPLGTPIRHWALSLREWAAQQEHRLAEVASAIGTGDRLLTSRALDRSSDVAATARTMTVQLPEGQTAALLTSAPAAVRGSVSDVLLTALAIAVDRWRRRTGRSADATVLVDVEGHGRDGFPGSEADLTRTVGWFTSIYPVRLAAGDPRNPLAALKQVKETLRAVPGGGLSHGVLRYLNEDTASVLADLPRAQIGFNYLGRLPASDGATGDWTAAPEMEFLTGGVDPDMPLAHGLEITVVTRDHSGGPRMDATWTWAGQLWPEPEVAVLAEEWRTALGQLIEVSQGTGGFTPSDLPLVHLSQQEIERIEAGWPQVADVLPLAPLQEGLLFHALFDEQDVDVYLVQFWADLAGELDLVALRSAAAALLRRHVNLRAGFAVDGLDEPVQVVVREAALPWAEHDLSSLDDAGRAAELDRLTEHDRVRRFDLAQAPLTRFTLVRLGGNRYRFIMTSHHLVLDGWSNSLLAKELFALYRAGGDESVLPRVTPYRDYLAWVAEQDREEARRHWRELLAGVDGPTLVAPQDQHRASAVPDQLAISLPAGLITRLTALAREQEVTLNTLLQLAWGIVLGQLTGRTDVVFGVTVSGRPAELAGVESMLGLFINTLPIRLGLRPGTPVTSLLSDLLRQQAEMTACQYLGLTEVHQLAGAGELFDTDFVFENYPMQIGDEPGTGLEITQLRGRDAAHYPLTLVAIPGTQLLLRLDYRPDLFDEHYARSVLDRLVRALQAVADDPVQAVDRIDVLDRAERDRLLTTWQGTSRAAAPGTLAELFQARAQSRAEATAVVCAGESLSYRELTERVNRLARLLLARGVGPECLVGVVLPRSLDAVVAMLAVVQAGAGYVPIDPGYPAERIRFVLADSRPVVVLTDTLTASVVPAGVRLLLLDDPETGALLAELPSGDIGVAERGALAPDHVAYVIYTSGSTGVPKGVAVSHASAVALFGAANEMFEFGVDDVWTVFHSFAFDFSVWELWGPLLSGGRAVVVPFEVSRSPRQMWDLLREQGVTVLSQTPSAFSGLVEAMEQPGALGSRLRYVVFGGEELRFDRLASWFAQYGSGGPRLVNMYGLTEATVHVTHQVVTEAGGGRSAVGRALPNLRTYVLDAALRLVPPGVVGELYVAGVQLARGYLGRSALTAERFVADPFGAMGGRMYRTGDLVRWSSGGELEFMGRADDQVKVRGFRIELGEIEAVLNQQPGVGQASVVLRDDGAGQQLVAYVVPATGVVLDADVLRKAAADFLPGYMVPAACVMLDALPLTANGKLDRKALPAPDFGVGVGVVSSRGPRDAREEILCRLFADVLGLSVVGVDDDFFDLGGHSLLATRLVSRARVVLGVELSIRDLFESPTVAGLMGVVGRAGGVRAALVAGVRPELVPLSFAQQRLWFLDRFEGLGARYNVPFVVRLSGGLDVAALEAALGDVVARHEALRTVVVEVDGRPYQRVVEEVGFSLSVTRVTEAELSVLVGSVVRAGFDLSRDVPVRVRLFQVSADEFVLVLVVHHVAGDGWSLTPLAADVGRAYRARLAGQVPGWVPLPVQYADFAVWQRELLGSEDDPGSLLSAQLGFWREVLAGLPERLDLPVDRPRPAVRSYRGDTVSLSLGAELHAGVVGLARGRHATVFMVVQAAVAVLLTRLGAGTDIPIGTPVAGRVDQALDELVGFFTNTLVLRTDTSGDPEFGELLGRVREADLAAYGHQDVPFERLVEVLNPVRSLSHHPLFQVMVAFTGPERVEVDLPGLVVAAEPVQLGAAKFDLTFFVTERPDAGGIDLVLEFDTDIFDRGSAELMVARLARVLGSVVADPGVRVGQVDVLGAAERELVVSGWNATAHEVAAATLPELVEAQVRRTPDAVAVVSEGQRLTYAQLNARANRLAHHLIERGVGPERLVAVAIPASAELVVALLAVLKAGGAYVPIDPAYPLGRIEFMLADARPVVALSTVDVTGALPGGVVPVLVLDGEDELVGYRDDDPVVGVRAVPGNPAYVMYTSGSTGTPKGVTIEHRALCHYLLWAQDRYPGLAGASLVHSSVAFDLTVTGLFGPLITGGLVQLTSLAMAGNDTPDWLVQPTFVKATPAHVPLLTALSDGFSPTGELVVGGEQLLGEVLQEWRRRHPSATVINEYGLTETAVGSTELRLEPGDVTPPGNVLIGRPGWNTQLYVLDSGLLPVPPGVVGELYMAGIQLARGYFGRAALTAERFVADPFGAGGGRMYRTGDLARWIADGELEFLGRADDQVKVRGFRIELGEVEAVLAGCAGVGQVVVVLRRDGVADQQLVAYLVPAAGEQVDVDAVRSHAAGLLPEYMVPAAFVVLDELPLTANGKLDRAALPAPDFGAGVVSSRGPRDVREEVLCGLFAEVLGLELVGVEDSFFALGGDSILSIQLVSRARQVGLGFSPREVFEHKTVAGLAVVARALDADAEPVADIGTGDVLALPVMHWLAELAGVGGSADRFCQWVLLQVPTDLTEQNLVAGVRAVVDHHDALRMIARRDERAGWVLRIPEVGSVDVAGQVRRVRLAAGDDATAVAERELHAAQARLSPERGVLVQVVWLDAGPQVSGRLLVVVHHLAVDGVSWRVLLPDLAAAVSGAGLASVGTSVRRWAGLLADQARSQVRVAELPVWSRILGEPSTSLGTRDRAGKVRSVVVELPSSVTGPLLGSVPAAFHAGVDDVLLAALAVAVGSWRGQSGPLVVDVEGHGRADAGDGVDLSRTVGWFTSIYPVRLDAGAVDFAEVCAGGPAAGEVLKRVKEQVRAVPGDGLGFGLLRYLNPETSAVLAGLPQPEILFNYLGRADVVDFGDWAPAPEAVAVEPAAPDLPASHALMINAAVYGGVLRATWLWPAELFTEDTVRELADAWAGVLTGLVNHAEHPDAGGYTPSDMPLVTLTQEDIDEFEDRG</sequence>
<dbReference type="Pfam" id="PF00550">
    <property type="entry name" value="PP-binding"/>
    <property type="match status" value="5"/>
</dbReference>
<dbReference type="NCBIfam" id="NF004282">
    <property type="entry name" value="PRK05691.1"/>
    <property type="match status" value="6"/>
</dbReference>
<dbReference type="SMART" id="SM00823">
    <property type="entry name" value="PKS_PP"/>
    <property type="match status" value="5"/>
</dbReference>
<dbReference type="NCBIfam" id="TIGR01720">
    <property type="entry name" value="NRPS-para261"/>
    <property type="match status" value="3"/>
</dbReference>
<dbReference type="CDD" id="cd17643">
    <property type="entry name" value="A_NRPS_Cytc1-like"/>
    <property type="match status" value="1"/>
</dbReference>
<dbReference type="SUPFAM" id="SSF52777">
    <property type="entry name" value="CoA-dependent acyltransferases"/>
    <property type="match status" value="16"/>
</dbReference>
<dbReference type="CDD" id="cd19540">
    <property type="entry name" value="LCL_NRPS-like"/>
    <property type="match status" value="2"/>
</dbReference>
<evidence type="ECO:0000313" key="7">
    <source>
        <dbReference type="EMBL" id="MBA8928842.1"/>
    </source>
</evidence>
<feature type="domain" description="Carrier" evidence="6">
    <location>
        <begin position="5364"/>
        <end position="5439"/>
    </location>
</feature>
<comment type="caution">
    <text evidence="7">The sequence shown here is derived from an EMBL/GenBank/DDBJ whole genome shotgun (WGS) entry which is preliminary data.</text>
</comment>
<dbReference type="SUPFAM" id="SSF53335">
    <property type="entry name" value="S-adenosyl-L-methionine-dependent methyltransferases"/>
    <property type="match status" value="1"/>
</dbReference>
<keyword evidence="7" id="KW-0489">Methyltransferase</keyword>
<dbReference type="Gene3D" id="3.40.50.12780">
    <property type="entry name" value="N-terminal domain of ligase-like"/>
    <property type="match status" value="1"/>
</dbReference>
<keyword evidence="5" id="KW-0045">Antibiotic biosynthesis</keyword>
<dbReference type="CDD" id="cd05930">
    <property type="entry name" value="A_NRPS"/>
    <property type="match status" value="1"/>
</dbReference>
<dbReference type="InterPro" id="IPR001242">
    <property type="entry name" value="Condensation_dom"/>
</dbReference>
<keyword evidence="8" id="KW-1185">Reference proteome</keyword>
<dbReference type="InterPro" id="IPR000873">
    <property type="entry name" value="AMP-dep_synth/lig_dom"/>
</dbReference>
<dbReference type="NCBIfam" id="NF003417">
    <property type="entry name" value="PRK04813.1"/>
    <property type="match status" value="6"/>
</dbReference>
<evidence type="ECO:0000259" key="6">
    <source>
        <dbReference type="PROSITE" id="PS50075"/>
    </source>
</evidence>
<keyword evidence="3" id="KW-0597">Phosphoprotein</keyword>
<reference evidence="7 8" key="1">
    <citation type="submission" date="2020-08" db="EMBL/GenBank/DDBJ databases">
        <title>Genomic Encyclopedia of Archaeal and Bacterial Type Strains, Phase II (KMG-II): from individual species to whole genera.</title>
        <authorList>
            <person name="Goeker M."/>
        </authorList>
    </citation>
    <scope>NUCLEOTIDE SEQUENCE [LARGE SCALE GENOMIC DNA]</scope>
    <source>
        <strain evidence="7 8">DSM 43850</strain>
    </source>
</reference>
<dbReference type="Pfam" id="PF05050">
    <property type="entry name" value="Methyltransf_21"/>
    <property type="match status" value="1"/>
</dbReference>
<dbReference type="CDD" id="cd19543">
    <property type="entry name" value="DCL_NRPS"/>
    <property type="match status" value="2"/>
</dbReference>
<keyword evidence="7" id="KW-0808">Transferase</keyword>
<dbReference type="Gene3D" id="3.30.559.30">
    <property type="entry name" value="Nonribosomal peptide synthetase, condensation domain"/>
    <property type="match status" value="8"/>
</dbReference>
<dbReference type="SUPFAM" id="SSF56801">
    <property type="entry name" value="Acetyl-CoA synthetase-like"/>
    <property type="match status" value="5"/>
</dbReference>
<dbReference type="InterPro" id="IPR020806">
    <property type="entry name" value="PKS_PP-bd"/>
</dbReference>
<dbReference type="InterPro" id="IPR023213">
    <property type="entry name" value="CAT-like_dom_sf"/>
</dbReference>
<name>A0ABR6BPL4_9PSEU</name>
<dbReference type="InterPro" id="IPR009081">
    <property type="entry name" value="PP-bd_ACP"/>
</dbReference>
<dbReference type="Gene3D" id="3.40.50.150">
    <property type="entry name" value="Vaccinia Virus protein VP39"/>
    <property type="match status" value="1"/>
</dbReference>
<dbReference type="Pfam" id="PF00501">
    <property type="entry name" value="AMP-binding"/>
    <property type="match status" value="5"/>
</dbReference>
<dbReference type="Pfam" id="PF13193">
    <property type="entry name" value="AMP-binding_C"/>
    <property type="match status" value="4"/>
</dbReference>
<comment type="cofactor">
    <cofactor evidence="1">
        <name>pantetheine 4'-phosphate</name>
        <dbReference type="ChEBI" id="CHEBI:47942"/>
    </cofactor>
</comment>
<dbReference type="GO" id="GO:0008168">
    <property type="term" value="F:methyltransferase activity"/>
    <property type="evidence" value="ECO:0007669"/>
    <property type="project" value="UniProtKB-KW"/>
</dbReference>
<evidence type="ECO:0000256" key="4">
    <source>
        <dbReference type="ARBA" id="ARBA00022737"/>
    </source>
</evidence>
<dbReference type="PANTHER" id="PTHR45527">
    <property type="entry name" value="NONRIBOSOMAL PEPTIDE SYNTHETASE"/>
    <property type="match status" value="1"/>
</dbReference>
<dbReference type="GO" id="GO:0032259">
    <property type="term" value="P:methylation"/>
    <property type="evidence" value="ECO:0007669"/>
    <property type="project" value="UniProtKB-KW"/>
</dbReference>
<dbReference type="PROSITE" id="PS00455">
    <property type="entry name" value="AMP_BINDING"/>
    <property type="match status" value="5"/>
</dbReference>
<protein>
    <submittedName>
        <fullName evidence="7">Amino acid adenylation domain-containing protein/non-ribosomal peptide synthase protein (TIGR01720 family)/FkbM family methyltransferase</fullName>
    </submittedName>
</protein>
<dbReference type="PROSITE" id="PS50075">
    <property type="entry name" value="CARRIER"/>
    <property type="match status" value="5"/>
</dbReference>
<proteinExistence type="predicted"/>
<dbReference type="InterPro" id="IPR029063">
    <property type="entry name" value="SAM-dependent_MTases_sf"/>
</dbReference>
<dbReference type="CDD" id="cd17651">
    <property type="entry name" value="A_NRPS_VisG_like"/>
    <property type="match status" value="1"/>
</dbReference>
<dbReference type="InterPro" id="IPR006162">
    <property type="entry name" value="Ppantetheine_attach_site"/>
</dbReference>
<dbReference type="CDD" id="cd17646">
    <property type="entry name" value="A_NRPS_AB3403-like"/>
    <property type="match status" value="1"/>
</dbReference>
<evidence type="ECO:0000256" key="1">
    <source>
        <dbReference type="ARBA" id="ARBA00001957"/>
    </source>
</evidence>
<dbReference type="EMBL" id="JACJID010000004">
    <property type="protein sequence ID" value="MBA8928842.1"/>
    <property type="molecule type" value="Genomic_DNA"/>
</dbReference>
<evidence type="ECO:0000313" key="8">
    <source>
        <dbReference type="Proteomes" id="UP000517916"/>
    </source>
</evidence>
<feature type="domain" description="Carrier" evidence="6">
    <location>
        <begin position="2028"/>
        <end position="2102"/>
    </location>
</feature>
<dbReference type="SUPFAM" id="SSF47336">
    <property type="entry name" value="ACP-like"/>
    <property type="match status" value="5"/>
</dbReference>
<dbReference type="InterPro" id="IPR025110">
    <property type="entry name" value="AMP-bd_C"/>
</dbReference>
<dbReference type="InterPro" id="IPR036736">
    <property type="entry name" value="ACP-like_sf"/>
</dbReference>
<dbReference type="Gene3D" id="2.30.38.10">
    <property type="entry name" value="Luciferase, Domain 3"/>
    <property type="match status" value="4"/>
</dbReference>
<keyword evidence="2" id="KW-0596">Phosphopantetheine</keyword>
<evidence type="ECO:0000256" key="3">
    <source>
        <dbReference type="ARBA" id="ARBA00022553"/>
    </source>
</evidence>
<dbReference type="RefSeq" id="WP_182839054.1">
    <property type="nucleotide sequence ID" value="NZ_JACJID010000004.1"/>
</dbReference>
<dbReference type="InterPro" id="IPR020845">
    <property type="entry name" value="AMP-binding_CS"/>
</dbReference>
<dbReference type="InterPro" id="IPR010071">
    <property type="entry name" value="AA_adenyl_dom"/>
</dbReference>
<evidence type="ECO:0000256" key="2">
    <source>
        <dbReference type="ARBA" id="ARBA00022450"/>
    </source>
</evidence>
<dbReference type="Proteomes" id="UP000517916">
    <property type="component" value="Unassembled WGS sequence"/>
</dbReference>
<dbReference type="Gene3D" id="3.40.50.980">
    <property type="match status" value="8"/>
</dbReference>
<dbReference type="InterPro" id="IPR010060">
    <property type="entry name" value="NRPS_synth"/>
</dbReference>
<dbReference type="NCBIfam" id="TIGR01733">
    <property type="entry name" value="AA-adenyl-dom"/>
    <property type="match status" value="5"/>
</dbReference>
<dbReference type="Pfam" id="PF00668">
    <property type="entry name" value="Condensation"/>
    <property type="match status" value="8"/>
</dbReference>
<dbReference type="InterPro" id="IPR045851">
    <property type="entry name" value="AMP-bd_C_sf"/>
</dbReference>
<feature type="domain" description="Carrier" evidence="6">
    <location>
        <begin position="6415"/>
        <end position="6489"/>
    </location>
</feature>
<dbReference type="NCBIfam" id="TIGR01444">
    <property type="entry name" value="fkbM_fam"/>
    <property type="match status" value="1"/>
</dbReference>
<dbReference type="Gene3D" id="3.30.559.10">
    <property type="entry name" value="Chloramphenicol acetyltransferase-like domain"/>
    <property type="match status" value="8"/>
</dbReference>
<feature type="domain" description="Carrier" evidence="6">
    <location>
        <begin position="3826"/>
        <end position="3900"/>
    </location>
</feature>
<accession>A0ABR6BPL4</accession>
<organism evidence="7 8">
    <name type="scientific">Kutzneria viridogrisea</name>
    <dbReference type="NCBI Taxonomy" id="47990"/>
    <lineage>
        <taxon>Bacteria</taxon>
        <taxon>Bacillati</taxon>
        <taxon>Actinomycetota</taxon>
        <taxon>Actinomycetes</taxon>
        <taxon>Pseudonocardiales</taxon>
        <taxon>Pseudonocardiaceae</taxon>
        <taxon>Kutzneria</taxon>
    </lineage>
</organism>
<dbReference type="Gene3D" id="1.10.1200.10">
    <property type="entry name" value="ACP-like"/>
    <property type="match status" value="5"/>
</dbReference>
<dbReference type="PANTHER" id="PTHR45527:SF1">
    <property type="entry name" value="FATTY ACID SYNTHASE"/>
    <property type="match status" value="1"/>
</dbReference>
<dbReference type="PROSITE" id="PS00012">
    <property type="entry name" value="PHOSPHOPANTETHEINE"/>
    <property type="match status" value="5"/>
</dbReference>
<dbReference type="InterPro" id="IPR006342">
    <property type="entry name" value="FkbM_mtfrase"/>
</dbReference>
<dbReference type="InterPro" id="IPR042099">
    <property type="entry name" value="ANL_N_sf"/>
</dbReference>
<gene>
    <name evidence="7" type="ORF">BC739_006059</name>
</gene>
<feature type="domain" description="Carrier" evidence="6">
    <location>
        <begin position="979"/>
        <end position="1054"/>
    </location>
</feature>